<protein>
    <submittedName>
        <fullName evidence="1">Poly [ADP-ribose] polymerase 4</fullName>
    </submittedName>
</protein>
<accession>A0A6F9DNF7</accession>
<reference evidence="1" key="1">
    <citation type="submission" date="2020-04" db="EMBL/GenBank/DDBJ databases">
        <authorList>
            <person name="Neveu A P."/>
        </authorList>
    </citation>
    <scope>NUCLEOTIDE SEQUENCE</scope>
    <source>
        <tissue evidence="1">Whole embryo</tissue>
    </source>
</reference>
<sequence>MDPGKNKNKYRICTLELHLPFRNEEKVDQEKIGRFRIMEQTGVMEADETMTDKTSFEYFFNSCNEALMVMQYFVDKHKNKDKMQSVLSLPYHQQIGSTKLKQILDSMGSCYGKPNPEVLLLVGAIFKAVFDKFEDTDMDDISVDQINKGLVILMKIRDALKNQQPTDTLTEEYYRTIDCDESKIDILCS</sequence>
<name>A0A6F9DNF7_9ASCI</name>
<evidence type="ECO:0000313" key="1">
    <source>
        <dbReference type="EMBL" id="CAB3264669.1"/>
    </source>
</evidence>
<organism evidence="1">
    <name type="scientific">Phallusia mammillata</name>
    <dbReference type="NCBI Taxonomy" id="59560"/>
    <lineage>
        <taxon>Eukaryota</taxon>
        <taxon>Metazoa</taxon>
        <taxon>Chordata</taxon>
        <taxon>Tunicata</taxon>
        <taxon>Ascidiacea</taxon>
        <taxon>Phlebobranchia</taxon>
        <taxon>Ascidiidae</taxon>
        <taxon>Phallusia</taxon>
    </lineage>
</organism>
<dbReference type="EMBL" id="LR788807">
    <property type="protein sequence ID" value="CAB3264669.1"/>
    <property type="molecule type" value="mRNA"/>
</dbReference>
<gene>
    <name evidence="1" type="primary">Parp4-003</name>
</gene>
<dbReference type="AlphaFoldDB" id="A0A6F9DNF7"/>
<proteinExistence type="evidence at transcript level"/>